<protein>
    <recommendedName>
        <fullName evidence="10">Cytochrome P450</fullName>
    </recommendedName>
</protein>
<keyword evidence="4 5" id="KW-0408">Iron</keyword>
<comment type="caution">
    <text evidence="8">The sequence shown here is derived from an EMBL/GenBank/DDBJ whole genome shotgun (WGS) entry which is preliminary data.</text>
</comment>
<dbReference type="GO" id="GO:0004497">
    <property type="term" value="F:monooxygenase activity"/>
    <property type="evidence" value="ECO:0007669"/>
    <property type="project" value="UniProtKB-KW"/>
</dbReference>
<dbReference type="Proteomes" id="UP000235145">
    <property type="component" value="Unassembled WGS sequence"/>
</dbReference>
<dbReference type="Gramene" id="rna-gnl|WGS:NBSK|LSAT_5X55861_mrna">
    <property type="protein sequence ID" value="cds-PLY62036.1"/>
    <property type="gene ID" value="gene-LSAT_5X55861"/>
</dbReference>
<keyword evidence="7" id="KW-1133">Transmembrane helix</keyword>
<organism evidence="8 9">
    <name type="scientific">Lactuca sativa</name>
    <name type="common">Garden lettuce</name>
    <dbReference type="NCBI Taxonomy" id="4236"/>
    <lineage>
        <taxon>Eukaryota</taxon>
        <taxon>Viridiplantae</taxon>
        <taxon>Streptophyta</taxon>
        <taxon>Embryophyta</taxon>
        <taxon>Tracheophyta</taxon>
        <taxon>Spermatophyta</taxon>
        <taxon>Magnoliopsida</taxon>
        <taxon>eudicotyledons</taxon>
        <taxon>Gunneridae</taxon>
        <taxon>Pentapetalae</taxon>
        <taxon>asterids</taxon>
        <taxon>campanulids</taxon>
        <taxon>Asterales</taxon>
        <taxon>Asteraceae</taxon>
        <taxon>Cichorioideae</taxon>
        <taxon>Cichorieae</taxon>
        <taxon>Lactucinae</taxon>
        <taxon>Lactuca</taxon>
    </lineage>
</organism>
<keyword evidence="5 6" id="KW-0349">Heme</keyword>
<evidence type="ECO:0000256" key="1">
    <source>
        <dbReference type="ARBA" id="ARBA00010617"/>
    </source>
</evidence>
<accession>A0A9R1XFN3</accession>
<dbReference type="PRINTS" id="PR00385">
    <property type="entry name" value="P450"/>
</dbReference>
<dbReference type="CDD" id="cd11073">
    <property type="entry name" value="CYP76-like"/>
    <property type="match status" value="1"/>
</dbReference>
<evidence type="ECO:0000256" key="5">
    <source>
        <dbReference type="PIRSR" id="PIRSR602401-1"/>
    </source>
</evidence>
<evidence type="ECO:0000313" key="9">
    <source>
        <dbReference type="Proteomes" id="UP000235145"/>
    </source>
</evidence>
<keyword evidence="6" id="KW-0503">Monooxygenase</keyword>
<dbReference type="PANTHER" id="PTHR47950">
    <property type="entry name" value="CYTOCHROME P450, FAMILY 76, SUBFAMILY C, POLYPEPTIDE 5-RELATED"/>
    <property type="match status" value="1"/>
</dbReference>
<proteinExistence type="inferred from homology"/>
<comment type="cofactor">
    <cofactor evidence="5">
        <name>heme</name>
        <dbReference type="ChEBI" id="CHEBI:30413"/>
    </cofactor>
</comment>
<keyword evidence="3 6" id="KW-0560">Oxidoreductase</keyword>
<evidence type="ECO:0000256" key="4">
    <source>
        <dbReference type="ARBA" id="ARBA00023004"/>
    </source>
</evidence>
<gene>
    <name evidence="8" type="ORF">LSAT_V11C500249070</name>
</gene>
<dbReference type="Gene3D" id="1.10.630.10">
    <property type="entry name" value="Cytochrome P450"/>
    <property type="match status" value="1"/>
</dbReference>
<evidence type="ECO:0008006" key="10">
    <source>
        <dbReference type="Google" id="ProtNLM"/>
    </source>
</evidence>
<dbReference type="GO" id="GO:0005506">
    <property type="term" value="F:iron ion binding"/>
    <property type="evidence" value="ECO:0007669"/>
    <property type="project" value="InterPro"/>
</dbReference>
<keyword evidence="2 5" id="KW-0479">Metal-binding</keyword>
<dbReference type="OrthoDB" id="1470350at2759"/>
<dbReference type="EMBL" id="NBSK02000005">
    <property type="protein sequence ID" value="KAJ0208384.1"/>
    <property type="molecule type" value="Genomic_DNA"/>
</dbReference>
<dbReference type="SUPFAM" id="SSF48264">
    <property type="entry name" value="Cytochrome P450"/>
    <property type="match status" value="1"/>
</dbReference>
<dbReference type="GO" id="GO:0016705">
    <property type="term" value="F:oxidoreductase activity, acting on paired donors, with incorporation or reduction of molecular oxygen"/>
    <property type="evidence" value="ECO:0007669"/>
    <property type="project" value="InterPro"/>
</dbReference>
<dbReference type="InterPro" id="IPR017972">
    <property type="entry name" value="Cyt_P450_CS"/>
</dbReference>
<evidence type="ECO:0000256" key="7">
    <source>
        <dbReference type="SAM" id="Phobius"/>
    </source>
</evidence>
<dbReference type="FunFam" id="1.10.630.10:FF:000007">
    <property type="entry name" value="Cytochrome P450 76C4"/>
    <property type="match status" value="1"/>
</dbReference>
<dbReference type="PROSITE" id="PS00086">
    <property type="entry name" value="CYTOCHROME_P450"/>
    <property type="match status" value="1"/>
</dbReference>
<dbReference type="PANTHER" id="PTHR47950:SF42">
    <property type="entry name" value="GERANIOL 8-HYDROXYLASE"/>
    <property type="match status" value="1"/>
</dbReference>
<keyword evidence="7" id="KW-0812">Transmembrane</keyword>
<feature type="transmembrane region" description="Helical" evidence="7">
    <location>
        <begin position="6"/>
        <end position="23"/>
    </location>
</feature>
<evidence type="ECO:0000256" key="3">
    <source>
        <dbReference type="ARBA" id="ARBA00023002"/>
    </source>
</evidence>
<name>A0A9R1XFN3_LACSA</name>
<keyword evidence="7" id="KW-0472">Membrane</keyword>
<keyword evidence="9" id="KW-1185">Reference proteome</keyword>
<dbReference type="GO" id="GO:0020037">
    <property type="term" value="F:heme binding"/>
    <property type="evidence" value="ECO:0007669"/>
    <property type="project" value="InterPro"/>
</dbReference>
<reference evidence="8 9" key="1">
    <citation type="journal article" date="2017" name="Nat. Commun.">
        <title>Genome assembly with in vitro proximity ligation data and whole-genome triplication in lettuce.</title>
        <authorList>
            <person name="Reyes-Chin-Wo S."/>
            <person name="Wang Z."/>
            <person name="Yang X."/>
            <person name="Kozik A."/>
            <person name="Arikit S."/>
            <person name="Song C."/>
            <person name="Xia L."/>
            <person name="Froenicke L."/>
            <person name="Lavelle D.O."/>
            <person name="Truco M.J."/>
            <person name="Xia R."/>
            <person name="Zhu S."/>
            <person name="Xu C."/>
            <person name="Xu H."/>
            <person name="Xu X."/>
            <person name="Cox K."/>
            <person name="Korf I."/>
            <person name="Meyers B.C."/>
            <person name="Michelmore R.W."/>
        </authorList>
    </citation>
    <scope>NUCLEOTIDE SEQUENCE [LARGE SCALE GENOMIC DNA]</scope>
    <source>
        <strain evidence="9">cv. Salinas</strain>
        <tissue evidence="8">Seedlings</tissue>
    </source>
</reference>
<dbReference type="PRINTS" id="PR00463">
    <property type="entry name" value="EP450I"/>
</dbReference>
<sequence length="495" mass="56150">MDHHHLIFSSIIFIIFLILLHGLDLYRRRRLPPGPVRLPIIGNLLHIGSKPHESLAKLAHKHGPLMTIRLGSITSVVASTPDAARQILQLNDDACSGRLVPDVNNALKHPEATILWMPPDKTWRAMRKALNLYLTNRQKLDSLSYLRQNVVAGMVDFIRESAEKKATVDIGQLAFAVALNQMSNTILSQNVTNYVSENIGGFKSAVETYMEMLGKFNIADIFPVLKPLDPQHIRRQAKSAFNWLDEVIEGFVSERLKNRELKVSSSGDMLDSLLDYSQENEAIFNLQHINSLLVDIFIAGTDTTSNTITWAMTELLLNPDMLSRLRKEVRQIVGEDGKIEEAKIMELPYLDAVIKETMRLHLAAPLLAPHKTESEVQLGNYIIPTNTQILVNAWAIARDPRYWENPLVFMPERFLANQVDYKGKHFEFIPFGSGRRRCPGMPLAHRLVRLLLASFVYHFDWELPHAKEEMDMNTIFGLTLLKAIPLVAIPIPLTR</sequence>
<dbReference type="InterPro" id="IPR036396">
    <property type="entry name" value="Cyt_P450_sf"/>
</dbReference>
<dbReference type="InterPro" id="IPR002401">
    <property type="entry name" value="Cyt_P450_E_grp-I"/>
</dbReference>
<comment type="similarity">
    <text evidence="1 6">Belongs to the cytochrome P450 family.</text>
</comment>
<evidence type="ECO:0000256" key="2">
    <source>
        <dbReference type="ARBA" id="ARBA00022723"/>
    </source>
</evidence>
<dbReference type="Pfam" id="PF00067">
    <property type="entry name" value="p450"/>
    <property type="match status" value="1"/>
</dbReference>
<evidence type="ECO:0000256" key="6">
    <source>
        <dbReference type="RuleBase" id="RU000461"/>
    </source>
</evidence>
<dbReference type="AlphaFoldDB" id="A0A9R1XFN3"/>
<dbReference type="InterPro" id="IPR001128">
    <property type="entry name" value="Cyt_P450"/>
</dbReference>
<feature type="binding site" description="axial binding residue" evidence="5">
    <location>
        <position position="438"/>
    </location>
    <ligand>
        <name>heme</name>
        <dbReference type="ChEBI" id="CHEBI:30413"/>
    </ligand>
    <ligandPart>
        <name>Fe</name>
        <dbReference type="ChEBI" id="CHEBI:18248"/>
    </ligandPart>
</feature>
<evidence type="ECO:0000313" key="8">
    <source>
        <dbReference type="EMBL" id="KAJ0208384.1"/>
    </source>
</evidence>